<accession>M8D172</accession>
<feature type="compositionally biased region" description="Polar residues" evidence="1">
    <location>
        <begin position="802"/>
        <end position="813"/>
    </location>
</feature>
<evidence type="ECO:0000313" key="2">
    <source>
        <dbReference type="EnsemblPlants" id="EMT29971"/>
    </source>
</evidence>
<reference evidence="2" key="1">
    <citation type="submission" date="2015-06" db="UniProtKB">
        <authorList>
            <consortium name="EnsemblPlants"/>
        </authorList>
    </citation>
    <scope>IDENTIFICATION</scope>
</reference>
<dbReference type="PANTHER" id="PTHR36892:SF6">
    <property type="match status" value="1"/>
</dbReference>
<protein>
    <submittedName>
        <fullName evidence="2">Uncharacterized protein</fullName>
    </submittedName>
</protein>
<dbReference type="EnsemblPlants" id="EMT29971">
    <property type="protein sequence ID" value="EMT29971"/>
    <property type="gene ID" value="F775_52707"/>
</dbReference>
<dbReference type="PANTHER" id="PTHR36892">
    <property type="entry name" value="OS01G0201800 PROTEIN"/>
    <property type="match status" value="1"/>
</dbReference>
<feature type="compositionally biased region" description="Basic residues" evidence="1">
    <location>
        <begin position="228"/>
        <end position="245"/>
    </location>
</feature>
<feature type="region of interest" description="Disordered" evidence="1">
    <location>
        <begin position="120"/>
        <end position="148"/>
    </location>
</feature>
<dbReference type="AlphaFoldDB" id="M8D172"/>
<feature type="region of interest" description="Disordered" evidence="1">
    <location>
        <begin position="365"/>
        <end position="406"/>
    </location>
</feature>
<evidence type="ECO:0000256" key="1">
    <source>
        <dbReference type="SAM" id="MobiDB-lite"/>
    </source>
</evidence>
<feature type="region of interest" description="Disordered" evidence="1">
    <location>
        <begin position="212"/>
        <end position="249"/>
    </location>
</feature>
<sequence length="886" mass="96183">MAAAAFSIRGYAASMRSEAAAEGRRPLGIEHLPPIKAPRFRWWADELASAVAAAAAAAAPSLRRSPGKAKPPKKRSISDLFAAAPPLDVPPAGDSGCNEQTVVDGDEALCAIVRRAKEEKKRKRRLQEEQEETAAAAAPDSSGGRDPRRNFAATKVVKVFDLVSLVNGIKKFLCNKYNTRELTVPVVFEFSPLFEFILKSNRLEVLENSNLPDGLDACPSQKPEPSQHRRKERERSKKGKINSARKKADTKKCIDNNKVGKVGKSRNLGKSLPRQGILKYTEHTSVIMANEKDVNSKGNEVIELCCKSVKRVKFSEADGVIDSKTQSCELPKRQSLCKLFSDAMASLSSLSSSSSASIEGDKCITAESSSSDMPKEPFTKTTDANKHCDDEDSAEPSNRQMSAPFIDLNMTPPECTDLECTYDSNLEVPNLEHTHDETLSSDAELLAGGENLMNLSFGSQGLESQPPTTDFDNIKSSRSAGTFLHGEPINVSDIVAVGSPLSLRELGETRRGCSNVSVKDTRTTSTSPCAFPDHTFQDSFQQHKTWFSSNVDNVGSQLSRECNVSRSKELYSRSELNVQHECSPSTGQTVRLMGKDLTVCTTRGESFTETAQKHTGTSTNDYLKTNGLLPQGQPFFSLQAQSFPNVAVNSTGATQASTHHASTSQAHFGYRTPHDFSHPFPAANVFPGVRLPYENRYRDFSNSRTNQTFLLGCPPLPNHSSAAFHQNTPHPWRYFSNPIAGEEPPAAPFLPITGQHGTPPSVFHANSPRQHVGHSARSSVCALNSVSYTLSHPGRVVQEVSNSTRDAALQSRNTENRTGRAVPENSKASSSCRSVQKRSGPVKLIPGAKHILVPSDSTHGDSMPVYSCFSFGSRSGNAAGSQNKGA</sequence>
<name>M8D172_AEGTA</name>
<feature type="compositionally biased region" description="Basic and acidic residues" evidence="1">
    <location>
        <begin position="373"/>
        <end position="389"/>
    </location>
</feature>
<organism evidence="2">
    <name type="scientific">Aegilops tauschii</name>
    <name type="common">Tausch's goatgrass</name>
    <name type="synonym">Aegilops squarrosa</name>
    <dbReference type="NCBI Taxonomy" id="37682"/>
    <lineage>
        <taxon>Eukaryota</taxon>
        <taxon>Viridiplantae</taxon>
        <taxon>Streptophyta</taxon>
        <taxon>Embryophyta</taxon>
        <taxon>Tracheophyta</taxon>
        <taxon>Spermatophyta</taxon>
        <taxon>Magnoliopsida</taxon>
        <taxon>Liliopsida</taxon>
        <taxon>Poales</taxon>
        <taxon>Poaceae</taxon>
        <taxon>BOP clade</taxon>
        <taxon>Pooideae</taxon>
        <taxon>Triticodae</taxon>
        <taxon>Triticeae</taxon>
        <taxon>Triticinae</taxon>
        <taxon>Aegilops</taxon>
    </lineage>
</organism>
<dbReference type="ExpressionAtlas" id="M8D172">
    <property type="expression patterns" value="baseline"/>
</dbReference>
<feature type="region of interest" description="Disordered" evidence="1">
    <location>
        <begin position="802"/>
        <end position="838"/>
    </location>
</feature>
<proteinExistence type="predicted"/>